<sequence length="139" mass="15905">MCMVLDHVSIKFSLCFPLIFTGNATVPAKQYEEIRFLERFLYFASVVGATRITREQRSISCISESNADVVMWDLGLISELKSACNSALMKLVGKVGVFDRMAHYDLLNLMISFQLRQKVLGVKLHIRICREDCIRRVIL</sequence>
<evidence type="ECO:0000313" key="2">
    <source>
        <dbReference type="Proteomes" id="UP001202328"/>
    </source>
</evidence>
<comment type="caution">
    <text evidence="1">The sequence shown here is derived from an EMBL/GenBank/DDBJ whole genome shotgun (WGS) entry which is preliminary data.</text>
</comment>
<accession>A0AAD4SYY0</accession>
<dbReference type="EMBL" id="JAJJMB010007708">
    <property type="protein sequence ID" value="KAI3927917.1"/>
    <property type="molecule type" value="Genomic_DNA"/>
</dbReference>
<protein>
    <submittedName>
        <fullName evidence="1">Uncharacterized protein</fullName>
    </submittedName>
</protein>
<gene>
    <name evidence="1" type="ORF">MKW98_023518</name>
</gene>
<reference evidence="1" key="1">
    <citation type="submission" date="2022-04" db="EMBL/GenBank/DDBJ databases">
        <title>A functionally conserved STORR gene fusion in Papaver species that diverged 16.8 million years ago.</title>
        <authorList>
            <person name="Catania T."/>
        </authorList>
    </citation>
    <scope>NUCLEOTIDE SEQUENCE</scope>
    <source>
        <strain evidence="1">S-188037</strain>
    </source>
</reference>
<dbReference type="AlphaFoldDB" id="A0AAD4SYY0"/>
<proteinExistence type="predicted"/>
<dbReference type="Proteomes" id="UP001202328">
    <property type="component" value="Unassembled WGS sequence"/>
</dbReference>
<evidence type="ECO:0000313" key="1">
    <source>
        <dbReference type="EMBL" id="KAI3927917.1"/>
    </source>
</evidence>
<organism evidence="1 2">
    <name type="scientific">Papaver atlanticum</name>
    <dbReference type="NCBI Taxonomy" id="357466"/>
    <lineage>
        <taxon>Eukaryota</taxon>
        <taxon>Viridiplantae</taxon>
        <taxon>Streptophyta</taxon>
        <taxon>Embryophyta</taxon>
        <taxon>Tracheophyta</taxon>
        <taxon>Spermatophyta</taxon>
        <taxon>Magnoliopsida</taxon>
        <taxon>Ranunculales</taxon>
        <taxon>Papaveraceae</taxon>
        <taxon>Papaveroideae</taxon>
        <taxon>Papaver</taxon>
    </lineage>
</organism>
<name>A0AAD4SYY0_9MAGN</name>
<keyword evidence="2" id="KW-1185">Reference proteome</keyword>